<comment type="caution">
    <text evidence="1">The sequence shown here is derived from an EMBL/GenBank/DDBJ whole genome shotgun (WGS) entry which is preliminary data.</text>
</comment>
<dbReference type="Proteomes" id="UP000238350">
    <property type="component" value="Unassembled WGS sequence"/>
</dbReference>
<dbReference type="RefSeq" id="XP_024664767.1">
    <property type="nucleotide sequence ID" value="XM_024808999.1"/>
</dbReference>
<sequence length="131" mass="14388">MFRGVQFYDGNGHRQGVQAVLDTSARGNVYVVDTYAMPGIQSGADLLRAVAKSMSVAEWYGYDVETIASQALSIPANIHLLVLVITPHHRHLLTEGVLQGLSRVHERSLMMGTQLWTAVFENPVALTRPSL</sequence>
<protein>
    <submittedName>
        <fullName evidence="1">Uncharacterized protein</fullName>
    </submittedName>
</protein>
<evidence type="ECO:0000313" key="2">
    <source>
        <dbReference type="Proteomes" id="UP000238350"/>
    </source>
</evidence>
<evidence type="ECO:0000313" key="1">
    <source>
        <dbReference type="EMBL" id="PRT54822.1"/>
    </source>
</evidence>
<gene>
    <name evidence="1" type="ORF">B9G98_02442</name>
</gene>
<organism evidence="1 2">
    <name type="scientific">Wickerhamiella sorbophila</name>
    <dbReference type="NCBI Taxonomy" id="45607"/>
    <lineage>
        <taxon>Eukaryota</taxon>
        <taxon>Fungi</taxon>
        <taxon>Dikarya</taxon>
        <taxon>Ascomycota</taxon>
        <taxon>Saccharomycotina</taxon>
        <taxon>Dipodascomycetes</taxon>
        <taxon>Dipodascales</taxon>
        <taxon>Trichomonascaceae</taxon>
        <taxon>Wickerhamiella</taxon>
    </lineage>
</organism>
<dbReference type="EMBL" id="NDIQ01000021">
    <property type="protein sequence ID" value="PRT54822.1"/>
    <property type="molecule type" value="Genomic_DNA"/>
</dbReference>
<name>A0A2T0FIJ1_9ASCO</name>
<dbReference type="GeneID" id="36516190"/>
<proteinExistence type="predicted"/>
<dbReference type="AlphaFoldDB" id="A0A2T0FIJ1"/>
<reference evidence="1 2" key="1">
    <citation type="submission" date="2017-04" db="EMBL/GenBank/DDBJ databases">
        <title>Genome sequencing of [Candida] sorbophila.</title>
        <authorList>
            <person name="Ahn J.O."/>
        </authorList>
    </citation>
    <scope>NUCLEOTIDE SEQUENCE [LARGE SCALE GENOMIC DNA]</scope>
    <source>
        <strain evidence="1 2">DS02</strain>
    </source>
</reference>
<keyword evidence="2" id="KW-1185">Reference proteome</keyword>
<accession>A0A2T0FIJ1</accession>